<dbReference type="SUPFAM" id="SSF55874">
    <property type="entry name" value="ATPase domain of HSP90 chaperone/DNA topoisomerase II/histidine kinase"/>
    <property type="match status" value="1"/>
</dbReference>
<protein>
    <recommendedName>
        <fullName evidence="3">histidine kinase</fullName>
        <ecNumber evidence="3">2.7.13.3</ecNumber>
    </recommendedName>
</protein>
<dbReference type="GO" id="GO:0005886">
    <property type="term" value="C:plasma membrane"/>
    <property type="evidence" value="ECO:0007669"/>
    <property type="project" value="UniProtKB-SubCell"/>
</dbReference>
<evidence type="ECO:0000256" key="4">
    <source>
        <dbReference type="ARBA" id="ARBA00022475"/>
    </source>
</evidence>
<dbReference type="OrthoDB" id="9792686at2"/>
<dbReference type="GO" id="GO:0005524">
    <property type="term" value="F:ATP binding"/>
    <property type="evidence" value="ECO:0007669"/>
    <property type="project" value="UniProtKB-KW"/>
</dbReference>
<evidence type="ECO:0000256" key="7">
    <source>
        <dbReference type="ARBA" id="ARBA00022692"/>
    </source>
</evidence>
<accession>A0A9X0YRI9</accession>
<evidence type="ECO:0000256" key="5">
    <source>
        <dbReference type="ARBA" id="ARBA00022553"/>
    </source>
</evidence>
<comment type="catalytic activity">
    <reaction evidence="1">
        <text>ATP + protein L-histidine = ADP + protein N-phospho-L-histidine.</text>
        <dbReference type="EC" id="2.7.13.3"/>
    </reaction>
</comment>
<feature type="transmembrane region" description="Helical" evidence="14">
    <location>
        <begin position="176"/>
        <end position="198"/>
    </location>
</feature>
<evidence type="ECO:0000256" key="12">
    <source>
        <dbReference type="ARBA" id="ARBA00023012"/>
    </source>
</evidence>
<dbReference type="EMBL" id="JAGGMB010000002">
    <property type="protein sequence ID" value="MBP2076776.1"/>
    <property type="molecule type" value="Genomic_DNA"/>
</dbReference>
<dbReference type="InterPro" id="IPR039506">
    <property type="entry name" value="SPOB_a"/>
</dbReference>
<keyword evidence="14" id="KW-0472">Membrane</keyword>
<dbReference type="Gene3D" id="1.10.287.130">
    <property type="match status" value="1"/>
</dbReference>
<dbReference type="PROSITE" id="PS50109">
    <property type="entry name" value="HIS_KIN"/>
    <property type="match status" value="1"/>
</dbReference>
<dbReference type="Pfam" id="PF02518">
    <property type="entry name" value="HATPase_c"/>
    <property type="match status" value="1"/>
</dbReference>
<gene>
    <name evidence="16" type="ORF">J2Z64_000988</name>
</gene>
<keyword evidence="10" id="KW-0067">ATP-binding</keyword>
<evidence type="ECO:0000256" key="6">
    <source>
        <dbReference type="ARBA" id="ARBA00022679"/>
    </source>
</evidence>
<dbReference type="PRINTS" id="PR00344">
    <property type="entry name" value="BCTRLSENSOR"/>
</dbReference>
<keyword evidence="17" id="KW-1185">Reference proteome</keyword>
<dbReference type="Pfam" id="PF14689">
    <property type="entry name" value="SPOB_a"/>
    <property type="match status" value="1"/>
</dbReference>
<keyword evidence="8" id="KW-0547">Nucleotide-binding</keyword>
<reference evidence="16" key="1">
    <citation type="submission" date="2021-03" db="EMBL/GenBank/DDBJ databases">
        <title>Genomic Encyclopedia of Type Strains, Phase IV (KMG-IV): sequencing the most valuable type-strain genomes for metagenomic binning, comparative biology and taxonomic classification.</title>
        <authorList>
            <person name="Goeker M."/>
        </authorList>
    </citation>
    <scope>NUCLEOTIDE SEQUENCE</scope>
    <source>
        <strain evidence="16">DSM 107338</strain>
    </source>
</reference>
<dbReference type="EC" id="2.7.13.3" evidence="3"/>
<keyword evidence="4" id="KW-1003">Cell membrane</keyword>
<keyword evidence="7 14" id="KW-0812">Transmembrane</keyword>
<keyword evidence="9 16" id="KW-0418">Kinase</keyword>
<comment type="subcellular location">
    <subcellularLocation>
        <location evidence="2">Cell membrane</location>
        <topology evidence="2">Multi-pass membrane protein</topology>
    </subcellularLocation>
</comment>
<evidence type="ECO:0000256" key="13">
    <source>
        <dbReference type="SAM" id="Coils"/>
    </source>
</evidence>
<evidence type="ECO:0000256" key="3">
    <source>
        <dbReference type="ARBA" id="ARBA00012438"/>
    </source>
</evidence>
<name>A0A9X0YRI9_9BACI</name>
<dbReference type="InterPro" id="IPR016120">
    <property type="entry name" value="Sig_transdc_His_kin_SpoOB"/>
</dbReference>
<evidence type="ECO:0000313" key="16">
    <source>
        <dbReference type="EMBL" id="MBP2076776.1"/>
    </source>
</evidence>
<dbReference type="Proteomes" id="UP001138793">
    <property type="component" value="Unassembled WGS sequence"/>
</dbReference>
<dbReference type="SUPFAM" id="SSF55890">
    <property type="entry name" value="Sporulation response regulatory protein Spo0B"/>
    <property type="match status" value="1"/>
</dbReference>
<organism evidence="16 17">
    <name type="scientific">Oceanobacillus polygoni</name>
    <dbReference type="NCBI Taxonomy" id="1235259"/>
    <lineage>
        <taxon>Bacteria</taxon>
        <taxon>Bacillati</taxon>
        <taxon>Bacillota</taxon>
        <taxon>Bacilli</taxon>
        <taxon>Bacillales</taxon>
        <taxon>Bacillaceae</taxon>
        <taxon>Oceanobacillus</taxon>
    </lineage>
</organism>
<sequence length="525" mass="58441">MFSFVKTMTIRKRIIFIFLILSIFLILLLVTMFAYIEIRNSQENYKQLSRQTANGLAFMPALVDAINSGDHIELQGIIDRVRLQAENPVVTVVARDGTYIIHPDSSKIGIHGERDRFAQTLLFGSYVTDNAEGTTGSAIMTIAPVYEEYRGGERIAGAVTVEYLREDINATIVARLFRLLFVASLGIAICIGGALFLARSIQEDTLGVEPSVIARMFREREAMLNAVREGIVVIDQNEAISMINPSAKSLLNPSTNERTLVKVLGLQQTLHTGEVSYDEERVHQGKVFITNRIPLFKDEQVVGAICSFRDKTDIKQLQETVAQMKGYADGLRAQTHEFQNKMYVLMGLLQLEQYEEALKVIQDETAENKQTIPKLRTIEDPGAQAILLGKMAKAAEKKVSLMIDEASRLRKTNISITDMAIILGNLLDNAIDAVFESEQKEVIVMITDIGNEIVIDVQDTGTGIVQDERNQLFMKGFSSKGDDRGYGLAHVYETVKKYGGEIEISLPTDGGTVFSLYLPKWKGEA</sequence>
<dbReference type="Gene3D" id="3.30.565.10">
    <property type="entry name" value="Histidine kinase-like ATPase, C-terminal domain"/>
    <property type="match status" value="1"/>
</dbReference>
<keyword evidence="11 14" id="KW-1133">Transmembrane helix</keyword>
<proteinExistence type="predicted"/>
<dbReference type="InterPro" id="IPR029151">
    <property type="entry name" value="Sensor-like_sf"/>
</dbReference>
<dbReference type="InterPro" id="IPR004358">
    <property type="entry name" value="Sig_transdc_His_kin-like_C"/>
</dbReference>
<dbReference type="GO" id="GO:0000155">
    <property type="term" value="F:phosphorelay sensor kinase activity"/>
    <property type="evidence" value="ECO:0007669"/>
    <property type="project" value="InterPro"/>
</dbReference>
<evidence type="ECO:0000256" key="1">
    <source>
        <dbReference type="ARBA" id="ARBA00000085"/>
    </source>
</evidence>
<comment type="caution">
    <text evidence="16">The sequence shown here is derived from an EMBL/GenBank/DDBJ whole genome shotgun (WGS) entry which is preliminary data.</text>
</comment>
<evidence type="ECO:0000256" key="11">
    <source>
        <dbReference type="ARBA" id="ARBA00022989"/>
    </source>
</evidence>
<keyword evidence="13" id="KW-0175">Coiled coil</keyword>
<evidence type="ECO:0000313" key="17">
    <source>
        <dbReference type="Proteomes" id="UP001138793"/>
    </source>
</evidence>
<evidence type="ECO:0000256" key="14">
    <source>
        <dbReference type="SAM" id="Phobius"/>
    </source>
</evidence>
<dbReference type="SMART" id="SM00387">
    <property type="entry name" value="HATPase_c"/>
    <property type="match status" value="1"/>
</dbReference>
<feature type="coiled-coil region" evidence="13">
    <location>
        <begin position="314"/>
        <end position="371"/>
    </location>
</feature>
<evidence type="ECO:0000259" key="15">
    <source>
        <dbReference type="PROSITE" id="PS50109"/>
    </source>
</evidence>
<dbReference type="AlphaFoldDB" id="A0A9X0YRI9"/>
<keyword evidence="12" id="KW-0902">Two-component regulatory system</keyword>
<dbReference type="GO" id="GO:0042802">
    <property type="term" value="F:identical protein binding"/>
    <property type="evidence" value="ECO:0007669"/>
    <property type="project" value="TreeGrafter"/>
</dbReference>
<dbReference type="RefSeq" id="WP_149474417.1">
    <property type="nucleotide sequence ID" value="NZ_JAGGMB010000002.1"/>
</dbReference>
<evidence type="ECO:0000256" key="10">
    <source>
        <dbReference type="ARBA" id="ARBA00022840"/>
    </source>
</evidence>
<dbReference type="InterPro" id="IPR036890">
    <property type="entry name" value="HATPase_C_sf"/>
</dbReference>
<dbReference type="CDD" id="cd18774">
    <property type="entry name" value="PDC2_HK_sensor"/>
    <property type="match status" value="1"/>
</dbReference>
<dbReference type="SUPFAM" id="SSF103190">
    <property type="entry name" value="Sensory domain-like"/>
    <property type="match status" value="1"/>
</dbReference>
<feature type="domain" description="Histidine kinase" evidence="15">
    <location>
        <begin position="333"/>
        <end position="522"/>
    </location>
</feature>
<dbReference type="PANTHER" id="PTHR40448">
    <property type="entry name" value="TWO-COMPONENT SENSOR HISTIDINE KINASE"/>
    <property type="match status" value="1"/>
</dbReference>
<dbReference type="InterPro" id="IPR005467">
    <property type="entry name" value="His_kinase_dom"/>
</dbReference>
<dbReference type="PANTHER" id="PTHR40448:SF1">
    <property type="entry name" value="TWO-COMPONENT SENSOR HISTIDINE KINASE"/>
    <property type="match status" value="1"/>
</dbReference>
<evidence type="ECO:0000256" key="9">
    <source>
        <dbReference type="ARBA" id="ARBA00022777"/>
    </source>
</evidence>
<keyword evidence="5" id="KW-0597">Phosphoprotein</keyword>
<evidence type="ECO:0000256" key="2">
    <source>
        <dbReference type="ARBA" id="ARBA00004651"/>
    </source>
</evidence>
<keyword evidence="6 16" id="KW-0808">Transferase</keyword>
<dbReference type="Gene3D" id="3.30.450.20">
    <property type="entry name" value="PAS domain"/>
    <property type="match status" value="2"/>
</dbReference>
<feature type="transmembrane region" description="Helical" evidence="14">
    <location>
        <begin position="14"/>
        <end position="36"/>
    </location>
</feature>
<evidence type="ECO:0000256" key="8">
    <source>
        <dbReference type="ARBA" id="ARBA00022741"/>
    </source>
</evidence>
<dbReference type="InterPro" id="IPR003594">
    <property type="entry name" value="HATPase_dom"/>
</dbReference>